<dbReference type="InterPro" id="IPR004821">
    <property type="entry name" value="Cyt_trans-like"/>
</dbReference>
<organism evidence="5 6">
    <name type="scientific">Clostridium sardiniense</name>
    <name type="common">Clostridium absonum</name>
    <dbReference type="NCBI Taxonomy" id="29369"/>
    <lineage>
        <taxon>Bacteria</taxon>
        <taxon>Bacillati</taxon>
        <taxon>Bacillota</taxon>
        <taxon>Clostridia</taxon>
        <taxon>Eubacteriales</taxon>
        <taxon>Clostridiaceae</taxon>
        <taxon>Clostridium</taxon>
    </lineage>
</organism>
<keyword evidence="6" id="KW-1185">Reference proteome</keyword>
<accession>A0ABS7L210</accession>
<keyword evidence="1 3" id="KW-0547">Nucleotide-binding</keyword>
<proteinExistence type="predicted"/>
<dbReference type="InterPro" id="IPR005216">
    <property type="entry name" value="Citrate_lyase_ligase"/>
</dbReference>
<dbReference type="EMBL" id="JAIKTU010000017">
    <property type="protein sequence ID" value="MBY0757115.1"/>
    <property type="molecule type" value="Genomic_DNA"/>
</dbReference>
<dbReference type="Gene3D" id="3.40.50.620">
    <property type="entry name" value="HUPs"/>
    <property type="match status" value="1"/>
</dbReference>
<dbReference type="RefSeq" id="WP_221862264.1">
    <property type="nucleotide sequence ID" value="NZ_JAIKTU010000017.1"/>
</dbReference>
<dbReference type="InterPro" id="IPR014729">
    <property type="entry name" value="Rossmann-like_a/b/a_fold"/>
</dbReference>
<dbReference type="GO" id="GO:0008771">
    <property type="term" value="F:[citrate (pro-3S)-lyase] ligase activity"/>
    <property type="evidence" value="ECO:0007669"/>
    <property type="project" value="UniProtKB-EC"/>
</dbReference>
<name>A0ABS7L210_CLOSR</name>
<reference evidence="5 6" key="1">
    <citation type="journal article" date="2021" name="Cell Host Microbe">
        <title>in vivo commensal control of Clostridioides difficile virulence.</title>
        <authorList>
            <person name="Girinathan B.P."/>
            <person name="Dibenedetto N."/>
            <person name="Worley J.N."/>
            <person name="Peltier J."/>
            <person name="Arrieta-Ortiz M.L."/>
            <person name="Rupa Christinal Immanuel S."/>
            <person name="Lavin R."/>
            <person name="Delaney M.L."/>
            <person name="Cummins C."/>
            <person name="Hoffmann M."/>
            <person name="Luo Y."/>
            <person name="Gonzalez-Escalona N."/>
            <person name="Allard M."/>
            <person name="Onderdonk A.B."/>
            <person name="Gerber G.K."/>
            <person name="Sonenshein A.L."/>
            <person name="Baliga N."/>
            <person name="Dupuy B."/>
            <person name="Bry L."/>
        </authorList>
    </citation>
    <scope>NUCLEOTIDE SEQUENCE [LARGE SCALE GENOMIC DNA]</scope>
    <source>
        <strain evidence="5 6">DSM 599</strain>
    </source>
</reference>
<dbReference type="PANTHER" id="PTHR40599">
    <property type="entry name" value="[CITRATE [PRO-3S]-LYASE] LIGASE"/>
    <property type="match status" value="1"/>
</dbReference>
<comment type="catalytic activity">
    <reaction evidence="3">
        <text>holo-[citrate lyase ACP] + acetate + ATP = acetyl-[citrate lyase ACP] + AMP + diphosphate</text>
        <dbReference type="Rhea" id="RHEA:23788"/>
        <dbReference type="Rhea" id="RHEA-COMP:10158"/>
        <dbReference type="Rhea" id="RHEA-COMP:13710"/>
        <dbReference type="ChEBI" id="CHEBI:30089"/>
        <dbReference type="ChEBI" id="CHEBI:30616"/>
        <dbReference type="ChEBI" id="CHEBI:33019"/>
        <dbReference type="ChEBI" id="CHEBI:82683"/>
        <dbReference type="ChEBI" id="CHEBI:137976"/>
        <dbReference type="ChEBI" id="CHEBI:456215"/>
        <dbReference type="EC" id="6.2.1.22"/>
    </reaction>
</comment>
<comment type="function">
    <text evidence="3">Acetylation of prosthetic group (2-(5''-phosphoribosyl)-3'-dephosphocoenzyme-A) of the gamma subunit of citrate lyase.</text>
</comment>
<keyword evidence="2 3" id="KW-0067">ATP-binding</keyword>
<dbReference type="PROSITE" id="PS51186">
    <property type="entry name" value="GNAT"/>
    <property type="match status" value="1"/>
</dbReference>
<dbReference type="InterPro" id="IPR013653">
    <property type="entry name" value="GCN5-like_dom"/>
</dbReference>
<dbReference type="InterPro" id="IPR013166">
    <property type="entry name" value="Citrate_lyase_ligase_C"/>
</dbReference>
<sequence>MGVWMYEGELKIDLTFISFDPQRDIKNKKKVEKFLDEEGLSYLDDIEFTIAVFNHNEVIATGSLDDNVLKCFAVREDFKNRGLTNEIVKLLTEKEFENNKTHLFIYTKPENCELFESLGYHTIAKIEGLVALLENKANGLKKYLQKLSKTRVEGDNISSIVMNCNPFTKGHLFLIEKAAKENDIVHLFILTEDKSEFSTYDRLAMVKVGVAHLDNVIIHEAGKYIISNATFPSYFIKGQEKIVKAHAYLDLNLFSKYIAKTLNITCRYVGEEPLSNVTNDYNEYMKDILPDYGIDVIEVPRLEYNGQAISASRVREFLLENKLDMIKELVPKTTFDYLLNLNKQNNIFGGI</sequence>
<gene>
    <name evidence="5" type="primary">citC</name>
    <name evidence="5" type="ORF">K5V21_16905</name>
</gene>
<protein>
    <recommendedName>
        <fullName evidence="3">[Citrate [pro-3S]-lyase] ligase</fullName>
        <ecNumber evidence="3">6.2.1.22</ecNumber>
    </recommendedName>
</protein>
<evidence type="ECO:0000313" key="5">
    <source>
        <dbReference type="EMBL" id="MBY0757115.1"/>
    </source>
</evidence>
<dbReference type="InterPro" id="IPR000182">
    <property type="entry name" value="GNAT_dom"/>
</dbReference>
<dbReference type="PANTHER" id="PTHR40599:SF1">
    <property type="entry name" value="[CITRATE [PRO-3S]-LYASE] LIGASE"/>
    <property type="match status" value="1"/>
</dbReference>
<dbReference type="SUPFAM" id="SSF55729">
    <property type="entry name" value="Acyl-CoA N-acyltransferases (Nat)"/>
    <property type="match status" value="1"/>
</dbReference>
<dbReference type="PIRSF" id="PIRSF005751">
    <property type="entry name" value="Acet_citr_lig"/>
    <property type="match status" value="1"/>
</dbReference>
<keyword evidence="3 5" id="KW-0436">Ligase</keyword>
<evidence type="ECO:0000313" key="6">
    <source>
        <dbReference type="Proteomes" id="UP001299068"/>
    </source>
</evidence>
<feature type="domain" description="N-acetyltransferase" evidence="4">
    <location>
        <begin position="1"/>
        <end position="145"/>
    </location>
</feature>
<dbReference type="SUPFAM" id="SSF52374">
    <property type="entry name" value="Nucleotidylyl transferase"/>
    <property type="match status" value="1"/>
</dbReference>
<comment type="caution">
    <text evidence="5">The sequence shown here is derived from an EMBL/GenBank/DDBJ whole genome shotgun (WGS) entry which is preliminary data.</text>
</comment>
<dbReference type="Gene3D" id="3.40.630.30">
    <property type="match status" value="1"/>
</dbReference>
<dbReference type="CDD" id="cd02169">
    <property type="entry name" value="Citrate_lyase_ligase"/>
    <property type="match status" value="1"/>
</dbReference>
<evidence type="ECO:0000256" key="3">
    <source>
        <dbReference type="PIRNR" id="PIRNR005751"/>
    </source>
</evidence>
<dbReference type="Pfam" id="PF08445">
    <property type="entry name" value="FR47"/>
    <property type="match status" value="1"/>
</dbReference>
<evidence type="ECO:0000259" key="4">
    <source>
        <dbReference type="PROSITE" id="PS51186"/>
    </source>
</evidence>
<dbReference type="Pfam" id="PF08218">
    <property type="entry name" value="Citrate_ly_lig"/>
    <property type="match status" value="1"/>
</dbReference>
<dbReference type="Proteomes" id="UP001299068">
    <property type="component" value="Unassembled WGS sequence"/>
</dbReference>
<dbReference type="NCBIfam" id="TIGR00125">
    <property type="entry name" value="cyt_tran_rel"/>
    <property type="match status" value="1"/>
</dbReference>
<dbReference type="SMART" id="SM00764">
    <property type="entry name" value="Citrate_ly_lig"/>
    <property type="match status" value="1"/>
</dbReference>
<evidence type="ECO:0000256" key="1">
    <source>
        <dbReference type="ARBA" id="ARBA00022741"/>
    </source>
</evidence>
<dbReference type="InterPro" id="IPR016181">
    <property type="entry name" value="Acyl_CoA_acyltransferase"/>
</dbReference>
<dbReference type="EC" id="6.2.1.22" evidence="3"/>
<dbReference type="NCBIfam" id="TIGR00124">
    <property type="entry name" value="cit_ly_ligase"/>
    <property type="match status" value="1"/>
</dbReference>
<evidence type="ECO:0000256" key="2">
    <source>
        <dbReference type="ARBA" id="ARBA00022840"/>
    </source>
</evidence>